<dbReference type="Gene3D" id="2.60.120.260">
    <property type="entry name" value="Galactose-binding domain-like"/>
    <property type="match status" value="1"/>
</dbReference>
<dbReference type="RefSeq" id="WP_060716478.1">
    <property type="nucleotide sequence ID" value="NZ_CP055267.1"/>
</dbReference>
<dbReference type="Pfam" id="PF20066">
    <property type="entry name" value="Glyoxalase_8"/>
    <property type="match status" value="1"/>
</dbReference>
<proteinExistence type="predicted"/>
<protein>
    <recommendedName>
        <fullName evidence="1">Glyoxalase-related protein domain-containing protein</fullName>
    </recommendedName>
</protein>
<dbReference type="InterPro" id="IPR045517">
    <property type="entry name" value="Glyoxalase_8"/>
</dbReference>
<comment type="caution">
    <text evidence="2">The sequence shown here is derived from an EMBL/GenBank/DDBJ whole genome shotgun (WGS) entry which is preliminary data.</text>
</comment>
<sequence length="251" mass="28308">MHTYRDAKRMAKVLESSLREKNVDISHGESLNIIAKQFGLDDWNTLSARIKRTEASDARRMQALQSWDFVGEHPTEFDYGVDDNALGSGRRAALIRYTRFPFTRYRDTARVFGTLAQTIAATPYHGKRLEIRADLATERVSHGATLWARVDKSPGHSLAFDNLKHHPDGWLFGDNGWTTRRIVVDVPSEGISLFFGFFLKGTGAVWAANFGLTVVDNTVPLTREPKDQAPREMGWITPQNLDFSKVVDLIS</sequence>
<feature type="domain" description="Glyoxalase-related protein" evidence="1">
    <location>
        <begin position="3"/>
        <end position="56"/>
    </location>
</feature>
<organism evidence="2 5">
    <name type="scientific">Agrobacterium vitis</name>
    <name type="common">Rhizobium vitis</name>
    <dbReference type="NCBI Taxonomy" id="373"/>
    <lineage>
        <taxon>Bacteria</taxon>
        <taxon>Pseudomonadati</taxon>
        <taxon>Pseudomonadota</taxon>
        <taxon>Alphaproteobacteria</taxon>
        <taxon>Hyphomicrobiales</taxon>
        <taxon>Rhizobiaceae</taxon>
        <taxon>Rhizobium/Agrobacterium group</taxon>
        <taxon>Agrobacterium</taxon>
    </lineage>
</organism>
<dbReference type="Proteomes" id="UP000436911">
    <property type="component" value="Unassembled WGS sequence"/>
</dbReference>
<reference evidence="2 5" key="1">
    <citation type="submission" date="2018-08" db="EMBL/GenBank/DDBJ databases">
        <title>Genome sequencing of Agrobacterium vitis strain ICMP 10754.</title>
        <authorList>
            <person name="Visnovsky S.B."/>
            <person name="Pitman A.R."/>
        </authorList>
    </citation>
    <scope>NUCLEOTIDE SEQUENCE [LARGE SCALE GENOMIC DNA]</scope>
    <source>
        <strain evidence="2 5">ICMP 10754</strain>
    </source>
</reference>
<evidence type="ECO:0000313" key="3">
    <source>
        <dbReference type="EMBL" id="MUZ60913.1"/>
    </source>
</evidence>
<accession>A0A368NIE7</accession>
<gene>
    <name evidence="2" type="ORF">DXT89_26300</name>
    <name evidence="3" type="ORF">GOZ95_26135</name>
</gene>
<name>A0A368NIE7_AGRVI</name>
<dbReference type="EMBL" id="WPHM01000023">
    <property type="protein sequence ID" value="MUZ60913.1"/>
    <property type="molecule type" value="Genomic_DNA"/>
</dbReference>
<dbReference type="EMBL" id="QUSG01000038">
    <property type="protein sequence ID" value="KAA3519272.1"/>
    <property type="molecule type" value="Genomic_DNA"/>
</dbReference>
<evidence type="ECO:0000259" key="1">
    <source>
        <dbReference type="Pfam" id="PF20066"/>
    </source>
</evidence>
<evidence type="ECO:0000313" key="5">
    <source>
        <dbReference type="Proteomes" id="UP000436911"/>
    </source>
</evidence>
<evidence type="ECO:0000313" key="4">
    <source>
        <dbReference type="Proteomes" id="UP000436692"/>
    </source>
</evidence>
<dbReference type="AlphaFoldDB" id="A0A368NIE7"/>
<dbReference type="OrthoDB" id="7350221at2"/>
<reference evidence="3 4" key="2">
    <citation type="submission" date="2019-12" db="EMBL/GenBank/DDBJ databases">
        <title>Whole-genome sequencing of Allorhizobium vitis.</title>
        <authorList>
            <person name="Gan H.M."/>
            <person name="Szegedi E."/>
            <person name="Burr T."/>
            <person name="Savka M.A."/>
        </authorList>
    </citation>
    <scope>NUCLEOTIDE SEQUENCE [LARGE SCALE GENOMIC DNA]</scope>
    <source>
        <strain evidence="3 4">CG989</strain>
    </source>
</reference>
<evidence type="ECO:0000313" key="2">
    <source>
        <dbReference type="EMBL" id="KAA3519272.1"/>
    </source>
</evidence>
<dbReference type="Proteomes" id="UP000436692">
    <property type="component" value="Unassembled WGS sequence"/>
</dbReference>